<protein>
    <submittedName>
        <fullName evidence="2">Uncharacterized protein</fullName>
    </submittedName>
</protein>
<dbReference type="AlphaFoldDB" id="L7VW53"/>
<sequence>MNVRAMTLDGVAWDVRRMPPELRASRAKDDVSVSQKNQHIGFEALFMISLTGIVLAASPAIVQSDRWWLVFLVPILVGLVWFLYIAKWQVLLVREGTIVHRASVRGRGPAAHVVTEFVDEIQRSKDSSLNG</sequence>
<keyword evidence="1" id="KW-1133">Transmembrane helix</keyword>
<dbReference type="EMBL" id="JX649882">
    <property type="protein sequence ID" value="AGC71774.1"/>
    <property type="molecule type" value="Genomic_DNA"/>
</dbReference>
<keyword evidence="1" id="KW-0472">Membrane</keyword>
<keyword evidence="1" id="KW-0812">Transmembrane</keyword>
<feature type="transmembrane region" description="Helical" evidence="1">
    <location>
        <begin position="44"/>
        <end position="61"/>
    </location>
</feature>
<evidence type="ECO:0000256" key="1">
    <source>
        <dbReference type="SAM" id="Phobius"/>
    </source>
</evidence>
<organism evidence="2">
    <name type="scientific">uncultured bacterium A1Q1_fos_2116</name>
    <dbReference type="NCBI Taxonomy" id="1256564"/>
    <lineage>
        <taxon>Bacteria</taxon>
        <taxon>environmental samples</taxon>
    </lineage>
</organism>
<evidence type="ECO:0000313" key="2">
    <source>
        <dbReference type="EMBL" id="AGC71774.1"/>
    </source>
</evidence>
<feature type="transmembrane region" description="Helical" evidence="1">
    <location>
        <begin position="67"/>
        <end position="86"/>
    </location>
</feature>
<proteinExistence type="predicted"/>
<name>L7VW53_9BACT</name>
<accession>L7VW53</accession>
<reference evidence="2" key="1">
    <citation type="submission" date="2012-09" db="EMBL/GenBank/DDBJ databases">
        <title>Metagenomic Characterization of a Microbial Community in Wastewater Detects High Levels of Antibiotic Resistance.</title>
        <authorList>
            <person name="Abrams M."/>
            <person name="Caldwell A."/>
            <person name="Vandaei E."/>
            <person name="Lee W."/>
            <person name="Perrott J."/>
            <person name="Khan S.Y."/>
            <person name="Ta J."/>
            <person name="Romero D."/>
            <person name="Nguyen V."/>
            <person name="Pourmand N."/>
            <person name="Ouverney C.C."/>
        </authorList>
    </citation>
    <scope>NUCLEOTIDE SEQUENCE</scope>
</reference>